<dbReference type="PANTHER" id="PTHR12965:SF0">
    <property type="entry name" value="VACUOLAR PROTEIN SORTING-ASSOCIATED PROTEIN 54"/>
    <property type="match status" value="1"/>
</dbReference>
<evidence type="ECO:0000313" key="8">
    <source>
        <dbReference type="Proteomes" id="UP001162162"/>
    </source>
</evidence>
<dbReference type="GO" id="GO:0005829">
    <property type="term" value="C:cytosol"/>
    <property type="evidence" value="ECO:0007669"/>
    <property type="project" value="GOC"/>
</dbReference>
<organism evidence="7 8">
    <name type="scientific">Aromia moschata</name>
    <dbReference type="NCBI Taxonomy" id="1265417"/>
    <lineage>
        <taxon>Eukaryota</taxon>
        <taxon>Metazoa</taxon>
        <taxon>Ecdysozoa</taxon>
        <taxon>Arthropoda</taxon>
        <taxon>Hexapoda</taxon>
        <taxon>Insecta</taxon>
        <taxon>Pterygota</taxon>
        <taxon>Neoptera</taxon>
        <taxon>Endopterygota</taxon>
        <taxon>Coleoptera</taxon>
        <taxon>Polyphaga</taxon>
        <taxon>Cucujiformia</taxon>
        <taxon>Chrysomeloidea</taxon>
        <taxon>Cerambycidae</taxon>
        <taxon>Cerambycinae</taxon>
        <taxon>Callichromatini</taxon>
        <taxon>Aromia</taxon>
    </lineage>
</organism>
<gene>
    <name evidence="7" type="ORF">NQ318_007024</name>
</gene>
<dbReference type="GO" id="GO:0000938">
    <property type="term" value="C:GARP complex"/>
    <property type="evidence" value="ECO:0007669"/>
    <property type="project" value="InterPro"/>
</dbReference>
<dbReference type="InterPro" id="IPR039745">
    <property type="entry name" value="Vps54"/>
</dbReference>
<keyword evidence="5" id="KW-0333">Golgi apparatus</keyword>
<proteinExistence type="inferred from homology"/>
<dbReference type="GO" id="GO:0006896">
    <property type="term" value="P:Golgi to vacuole transport"/>
    <property type="evidence" value="ECO:0007669"/>
    <property type="project" value="TreeGrafter"/>
</dbReference>
<dbReference type="GO" id="GO:0019905">
    <property type="term" value="F:syntaxin binding"/>
    <property type="evidence" value="ECO:0007669"/>
    <property type="project" value="TreeGrafter"/>
</dbReference>
<dbReference type="PANTHER" id="PTHR12965">
    <property type="entry name" value="VACUOLAR PROTEIN SORTING 54"/>
    <property type="match status" value="1"/>
</dbReference>
<comment type="subcellular location">
    <subcellularLocation>
        <location evidence="1">Golgi apparatus</location>
        <location evidence="1">trans-Golgi network</location>
    </subcellularLocation>
</comment>
<dbReference type="GO" id="GO:0015031">
    <property type="term" value="P:protein transport"/>
    <property type="evidence" value="ECO:0007669"/>
    <property type="project" value="UniProtKB-KW"/>
</dbReference>
<evidence type="ECO:0000256" key="3">
    <source>
        <dbReference type="ARBA" id="ARBA00022448"/>
    </source>
</evidence>
<keyword evidence="8" id="KW-1185">Reference proteome</keyword>
<keyword evidence="4" id="KW-0653">Protein transport</keyword>
<keyword evidence="6" id="KW-0175">Coiled coil</keyword>
<dbReference type="EMBL" id="JAPWTK010000218">
    <property type="protein sequence ID" value="KAJ8945378.1"/>
    <property type="molecule type" value="Genomic_DNA"/>
</dbReference>
<sequence>MIVPHLLKLKMQIQNSGQRTAVVRSSFRRVKAVHDVIKETAASSAGLLPASRLSVGEPDRFLSAEEHGRVEAKLRDLLSSVCDYCNERLASLVSTQSEGQTVTAAQVVELSRTVEEFAGACEATCGRQSAALKAAFKIRAGGYVHRFHGQRKSKLTLLLDAERWKLELEIAEFMYEVSHATWGDAT</sequence>
<evidence type="ECO:0000256" key="6">
    <source>
        <dbReference type="ARBA" id="ARBA00023054"/>
    </source>
</evidence>
<evidence type="ECO:0000256" key="2">
    <source>
        <dbReference type="ARBA" id="ARBA00009150"/>
    </source>
</evidence>
<accession>A0AAV8Y3W9</accession>
<evidence type="ECO:0000256" key="4">
    <source>
        <dbReference type="ARBA" id="ARBA00022927"/>
    </source>
</evidence>
<comment type="caution">
    <text evidence="7">The sequence shown here is derived from an EMBL/GenBank/DDBJ whole genome shotgun (WGS) entry which is preliminary data.</text>
</comment>
<comment type="similarity">
    <text evidence="2">Belongs to the VPS54 family.</text>
</comment>
<evidence type="ECO:0000256" key="5">
    <source>
        <dbReference type="ARBA" id="ARBA00023034"/>
    </source>
</evidence>
<keyword evidence="3" id="KW-0813">Transport</keyword>
<dbReference type="Proteomes" id="UP001162162">
    <property type="component" value="Unassembled WGS sequence"/>
</dbReference>
<protein>
    <submittedName>
        <fullName evidence="7">Uncharacterized protein</fullName>
    </submittedName>
</protein>
<evidence type="ECO:0000313" key="7">
    <source>
        <dbReference type="EMBL" id="KAJ8945378.1"/>
    </source>
</evidence>
<reference evidence="7" key="1">
    <citation type="journal article" date="2023" name="Insect Mol. Biol.">
        <title>Genome sequencing provides insights into the evolution of gene families encoding plant cell wall-degrading enzymes in longhorned beetles.</title>
        <authorList>
            <person name="Shin N.R."/>
            <person name="Okamura Y."/>
            <person name="Kirsch R."/>
            <person name="Pauchet Y."/>
        </authorList>
    </citation>
    <scope>NUCLEOTIDE SEQUENCE</scope>
    <source>
        <strain evidence="7">AMC_N1</strain>
    </source>
</reference>
<dbReference type="AlphaFoldDB" id="A0AAV8Y3W9"/>
<dbReference type="GO" id="GO:0042147">
    <property type="term" value="P:retrograde transport, endosome to Golgi"/>
    <property type="evidence" value="ECO:0007669"/>
    <property type="project" value="InterPro"/>
</dbReference>
<name>A0AAV8Y3W9_9CUCU</name>
<evidence type="ECO:0000256" key="1">
    <source>
        <dbReference type="ARBA" id="ARBA00004601"/>
    </source>
</evidence>